<evidence type="ECO:0000256" key="1">
    <source>
        <dbReference type="SAM" id="MobiDB-lite"/>
    </source>
</evidence>
<comment type="caution">
    <text evidence="2">The sequence shown here is derived from an EMBL/GenBank/DDBJ whole genome shotgun (WGS) entry which is preliminary data.</text>
</comment>
<feature type="region of interest" description="Disordered" evidence="1">
    <location>
        <begin position="142"/>
        <end position="163"/>
    </location>
</feature>
<keyword evidence="3" id="KW-1185">Reference proteome</keyword>
<reference evidence="2" key="1">
    <citation type="journal article" date="2023" name="G3 (Bethesda)">
        <title>Whole genome assembly and annotation of the endangered Caribbean coral Acropora cervicornis.</title>
        <authorList>
            <person name="Selwyn J.D."/>
            <person name="Vollmer S.V."/>
        </authorList>
    </citation>
    <scope>NUCLEOTIDE SEQUENCE</scope>
    <source>
        <strain evidence="2">K2</strain>
    </source>
</reference>
<sequence>MPCDSLDYHCILNLRYCSSEKSEAFAKLCNGKSFFCGVIYEYFSGPGESDKLVEELITLRDESEKKGEDQKAKREAVVNEKKQALEMRDRALERIGETRKRNEEERAEEKKTVGRRRRRSGGDMLEWLRERAESALEIQKQEIKEKREEKEAMEATRLEQEQQ</sequence>
<dbReference type="AlphaFoldDB" id="A0AAD9UTD9"/>
<feature type="compositionally biased region" description="Basic and acidic residues" evidence="1">
    <location>
        <begin position="92"/>
        <end position="112"/>
    </location>
</feature>
<protein>
    <submittedName>
        <fullName evidence="2">Uncharacterized protein</fullName>
    </submittedName>
</protein>
<organism evidence="2 3">
    <name type="scientific">Acropora cervicornis</name>
    <name type="common">Staghorn coral</name>
    <dbReference type="NCBI Taxonomy" id="6130"/>
    <lineage>
        <taxon>Eukaryota</taxon>
        <taxon>Metazoa</taxon>
        <taxon>Cnidaria</taxon>
        <taxon>Anthozoa</taxon>
        <taxon>Hexacorallia</taxon>
        <taxon>Scleractinia</taxon>
        <taxon>Astrocoeniina</taxon>
        <taxon>Acroporidae</taxon>
        <taxon>Acropora</taxon>
    </lineage>
</organism>
<proteinExistence type="predicted"/>
<feature type="region of interest" description="Disordered" evidence="1">
    <location>
        <begin position="62"/>
        <end position="81"/>
    </location>
</feature>
<reference evidence="2" key="2">
    <citation type="journal article" date="2023" name="Science">
        <title>Genomic signatures of disease resistance in endangered staghorn corals.</title>
        <authorList>
            <person name="Vollmer S.V."/>
            <person name="Selwyn J.D."/>
            <person name="Despard B.A."/>
            <person name="Roesel C.L."/>
        </authorList>
    </citation>
    <scope>NUCLEOTIDE SEQUENCE</scope>
    <source>
        <strain evidence="2">K2</strain>
    </source>
</reference>
<name>A0AAD9UTD9_ACRCE</name>
<dbReference type="EMBL" id="JARQWQ010000128">
    <property type="protein sequence ID" value="KAK2549271.1"/>
    <property type="molecule type" value="Genomic_DNA"/>
</dbReference>
<accession>A0AAD9UTD9</accession>
<evidence type="ECO:0000313" key="2">
    <source>
        <dbReference type="EMBL" id="KAK2549271.1"/>
    </source>
</evidence>
<feature type="region of interest" description="Disordered" evidence="1">
    <location>
        <begin position="92"/>
        <end position="119"/>
    </location>
</feature>
<evidence type="ECO:0000313" key="3">
    <source>
        <dbReference type="Proteomes" id="UP001249851"/>
    </source>
</evidence>
<dbReference type="Proteomes" id="UP001249851">
    <property type="component" value="Unassembled WGS sequence"/>
</dbReference>
<gene>
    <name evidence="2" type="ORF">P5673_030247</name>
</gene>